<keyword evidence="1" id="KW-0472">Membrane</keyword>
<evidence type="ECO:0000256" key="1">
    <source>
        <dbReference type="SAM" id="Phobius"/>
    </source>
</evidence>
<accession>A0A1G2BVX2</accession>
<organism evidence="2 3">
    <name type="scientific">Candidatus Komeilibacteria bacterium RIFCSPLOWO2_01_FULL_53_11</name>
    <dbReference type="NCBI Taxonomy" id="1798552"/>
    <lineage>
        <taxon>Bacteria</taxon>
        <taxon>Candidatus Komeiliibacteriota</taxon>
    </lineage>
</organism>
<dbReference type="AlphaFoldDB" id="A0A1G2BVX2"/>
<comment type="caution">
    <text evidence="2">The sequence shown here is derived from an EMBL/GenBank/DDBJ whole genome shotgun (WGS) entry which is preliminary data.</text>
</comment>
<evidence type="ECO:0000313" key="2">
    <source>
        <dbReference type="EMBL" id="OGY92377.1"/>
    </source>
</evidence>
<keyword evidence="1" id="KW-1133">Transmembrane helix</keyword>
<proteinExistence type="predicted"/>
<sequence length="440" mass="50706">MSGSLSNPRRPVTMQKKKIPRSSFAGERLLGNFTLRITLFMAITFFGGIAIYIPLDKEINHHNEYTLRDKNGRSVNDDAAQRIRSKAKELRDEYASRRERLKETTWPEWVEWYKDRYAMPHVPISLDRQHEDMGRAHRDMALAAQGVDMTRYFGDYDYREAHWPSIISLIAPPGERWLWAASLLLAALPLFAVSFRQRGLNPYCWWIRFREIRRENRDDYERSQRLLERLADMSDPFRPSLGVVEESQGVMQPLRIELFPSYDLTNRVSEHYWPGRAVSDPGRCTAIFWAKKGDAVVRILCPSAEQLRVLFTDTVYRWCSENMGPVNPRTHLGNTLVQLRLAKDALQSHPVLDEIVLDTERPLPERSMVEIAGIPIREGLLIATSLRHEKTGATEVIAPTGYFKLLGTELDHIAGTRMPMPAIAGLLAEPRVESRARYIH</sequence>
<name>A0A1G2BVX2_9BACT</name>
<protein>
    <submittedName>
        <fullName evidence="2">Uncharacterized protein</fullName>
    </submittedName>
</protein>
<feature type="transmembrane region" description="Helical" evidence="1">
    <location>
        <begin position="33"/>
        <end position="55"/>
    </location>
</feature>
<dbReference type="Proteomes" id="UP000177349">
    <property type="component" value="Unassembled WGS sequence"/>
</dbReference>
<keyword evidence="1" id="KW-0812">Transmembrane</keyword>
<evidence type="ECO:0000313" key="3">
    <source>
        <dbReference type="Proteomes" id="UP000177349"/>
    </source>
</evidence>
<gene>
    <name evidence="2" type="ORF">A3B31_03425</name>
</gene>
<reference evidence="2 3" key="1">
    <citation type="journal article" date="2016" name="Nat. Commun.">
        <title>Thousands of microbial genomes shed light on interconnected biogeochemical processes in an aquifer system.</title>
        <authorList>
            <person name="Anantharaman K."/>
            <person name="Brown C.T."/>
            <person name="Hug L.A."/>
            <person name="Sharon I."/>
            <person name="Castelle C.J."/>
            <person name="Probst A.J."/>
            <person name="Thomas B.C."/>
            <person name="Singh A."/>
            <person name="Wilkins M.J."/>
            <person name="Karaoz U."/>
            <person name="Brodie E.L."/>
            <person name="Williams K.H."/>
            <person name="Hubbard S.S."/>
            <person name="Banfield J.F."/>
        </authorList>
    </citation>
    <scope>NUCLEOTIDE SEQUENCE [LARGE SCALE GENOMIC DNA]</scope>
</reference>
<dbReference type="EMBL" id="MHKN01000018">
    <property type="protein sequence ID" value="OGY92377.1"/>
    <property type="molecule type" value="Genomic_DNA"/>
</dbReference>